<dbReference type="EMBL" id="DF973885">
    <property type="protein sequence ID" value="GAU41871.1"/>
    <property type="molecule type" value="Genomic_DNA"/>
</dbReference>
<dbReference type="GO" id="GO:0003899">
    <property type="term" value="F:DNA-directed RNA polymerase activity"/>
    <property type="evidence" value="ECO:0007669"/>
    <property type="project" value="InterPro"/>
</dbReference>
<dbReference type="InterPro" id="IPR014724">
    <property type="entry name" value="RNA_pol_RPB2_OB-fold"/>
</dbReference>
<evidence type="ECO:0000313" key="3">
    <source>
        <dbReference type="Proteomes" id="UP000242715"/>
    </source>
</evidence>
<dbReference type="OrthoDB" id="1304877at2759"/>
<sequence>MGLCDSTSYLDPNGAAINCVIMETETVDLTERGSRSEKYSRTFQKSNLDKSCPAIDSDGLPHVGQRIRPDESYCSTYNSITNKTSYIKKKGTEDAYIDSVAVDVKKGKHLRKLGLGSGEHIMTSRDWFRRGGGGVSSGEEEARLDPSDEEEEKYVGRHWTFEWEGSW</sequence>
<accession>A0A2Z6NDH0</accession>
<organism evidence="2 3">
    <name type="scientific">Trifolium subterraneum</name>
    <name type="common">Subterranean clover</name>
    <dbReference type="NCBI Taxonomy" id="3900"/>
    <lineage>
        <taxon>Eukaryota</taxon>
        <taxon>Viridiplantae</taxon>
        <taxon>Streptophyta</taxon>
        <taxon>Embryophyta</taxon>
        <taxon>Tracheophyta</taxon>
        <taxon>Spermatophyta</taxon>
        <taxon>Magnoliopsida</taxon>
        <taxon>eudicotyledons</taxon>
        <taxon>Gunneridae</taxon>
        <taxon>Pentapetalae</taxon>
        <taxon>rosids</taxon>
        <taxon>fabids</taxon>
        <taxon>Fabales</taxon>
        <taxon>Fabaceae</taxon>
        <taxon>Papilionoideae</taxon>
        <taxon>50 kb inversion clade</taxon>
        <taxon>NPAAA clade</taxon>
        <taxon>Hologalegina</taxon>
        <taxon>IRL clade</taxon>
        <taxon>Trifolieae</taxon>
        <taxon>Trifolium</taxon>
    </lineage>
</organism>
<dbReference type="Proteomes" id="UP000242715">
    <property type="component" value="Unassembled WGS sequence"/>
</dbReference>
<gene>
    <name evidence="2" type="ORF">TSUD_366190</name>
</gene>
<protein>
    <submittedName>
        <fullName evidence="2">Uncharacterized protein</fullName>
    </submittedName>
</protein>
<dbReference type="Gene3D" id="2.40.50.150">
    <property type="match status" value="1"/>
</dbReference>
<reference evidence="3" key="1">
    <citation type="journal article" date="2017" name="Front. Plant Sci.">
        <title>Climate Clever Clovers: New Paradigm to Reduce the Environmental Footprint of Ruminants by Breeding Low Methanogenic Forages Utilizing Haplotype Variation.</title>
        <authorList>
            <person name="Kaur P."/>
            <person name="Appels R."/>
            <person name="Bayer P.E."/>
            <person name="Keeble-Gagnere G."/>
            <person name="Wang J."/>
            <person name="Hirakawa H."/>
            <person name="Shirasawa K."/>
            <person name="Vercoe P."/>
            <person name="Stefanova K."/>
            <person name="Durmic Z."/>
            <person name="Nichols P."/>
            <person name="Revell C."/>
            <person name="Isobe S.N."/>
            <person name="Edwards D."/>
            <person name="Erskine W."/>
        </authorList>
    </citation>
    <scope>NUCLEOTIDE SEQUENCE [LARGE SCALE GENOMIC DNA]</scope>
    <source>
        <strain evidence="3">cv. Daliak</strain>
    </source>
</reference>
<dbReference type="AlphaFoldDB" id="A0A2Z6NDH0"/>
<keyword evidence="3" id="KW-1185">Reference proteome</keyword>
<name>A0A2Z6NDH0_TRISU</name>
<dbReference type="SUPFAM" id="SSF64484">
    <property type="entry name" value="beta and beta-prime subunits of DNA dependent RNA-polymerase"/>
    <property type="match status" value="1"/>
</dbReference>
<proteinExistence type="predicted"/>
<evidence type="ECO:0000256" key="1">
    <source>
        <dbReference type="SAM" id="MobiDB-lite"/>
    </source>
</evidence>
<evidence type="ECO:0000313" key="2">
    <source>
        <dbReference type="EMBL" id="GAU41871.1"/>
    </source>
</evidence>
<feature type="region of interest" description="Disordered" evidence="1">
    <location>
        <begin position="129"/>
        <end position="149"/>
    </location>
</feature>